<dbReference type="EMBL" id="ABID01000001">
    <property type="protein sequence ID" value="EDQ05999.1"/>
    <property type="molecule type" value="Genomic_DNA"/>
</dbReference>
<evidence type="ECO:0000313" key="6">
    <source>
        <dbReference type="Proteomes" id="UP000003257"/>
    </source>
</evidence>
<dbReference type="PRINTS" id="PR00598">
    <property type="entry name" value="HTHMARR"/>
</dbReference>
<evidence type="ECO:0000256" key="1">
    <source>
        <dbReference type="ARBA" id="ARBA00023015"/>
    </source>
</evidence>
<dbReference type="PANTHER" id="PTHR35790">
    <property type="entry name" value="HTH-TYPE TRANSCRIPTIONAL REGULATOR PCHR"/>
    <property type="match status" value="1"/>
</dbReference>
<dbReference type="SMART" id="SM00347">
    <property type="entry name" value="HTH_MARR"/>
    <property type="match status" value="1"/>
</dbReference>
<keyword evidence="2" id="KW-0238">DNA-binding</keyword>
<evidence type="ECO:0000313" key="5">
    <source>
        <dbReference type="EMBL" id="EDQ05999.1"/>
    </source>
</evidence>
<comment type="caution">
    <text evidence="5">The sequence shown here is derived from an EMBL/GenBank/DDBJ whole genome shotgun (WGS) entry which is preliminary data.</text>
</comment>
<dbReference type="Proteomes" id="UP000003257">
    <property type="component" value="Unassembled WGS sequence"/>
</dbReference>
<keyword evidence="6" id="KW-1185">Reference proteome</keyword>
<dbReference type="InterPro" id="IPR052067">
    <property type="entry name" value="Metal_resp_HTH_trans_reg"/>
</dbReference>
<evidence type="ECO:0000256" key="3">
    <source>
        <dbReference type="ARBA" id="ARBA00023163"/>
    </source>
</evidence>
<name>A0ABP2DCJ0_9RHOB</name>
<reference evidence="5 6" key="1">
    <citation type="submission" date="2007-11" db="EMBL/GenBank/DDBJ databases">
        <authorList>
            <person name="Wagner-Dobler I."/>
            <person name="Ferriera S."/>
            <person name="Johnson J."/>
            <person name="Kravitz S."/>
            <person name="Beeson K."/>
            <person name="Sutton G."/>
            <person name="Rogers Y.-H."/>
            <person name="Friedman R."/>
            <person name="Frazier M."/>
            <person name="Venter J.C."/>
        </authorList>
    </citation>
    <scope>NUCLEOTIDE SEQUENCE [LARGE SCALE GENOMIC DNA]</scope>
    <source>
        <strain evidence="5 6">HEL-45</strain>
    </source>
</reference>
<evidence type="ECO:0000256" key="2">
    <source>
        <dbReference type="ARBA" id="ARBA00023125"/>
    </source>
</evidence>
<sequence>METDEFQLQQFLPYLLNQAAEASSLEFQQIYKDRYGMLRTEWRVLFHLGLYGRLTASDIGQRARMHKTKISRAVHRLTERRFVDRTRNEDDRRVEYLSLTRQGQTAYDDLRAVARRYDAALMDALDPAEAEVLRRALRKLSEAGPGGFTKAAGSATDGA</sequence>
<keyword evidence="1" id="KW-0805">Transcription regulation</keyword>
<keyword evidence="3" id="KW-0804">Transcription</keyword>
<feature type="domain" description="HTH marR-type" evidence="4">
    <location>
        <begin position="9"/>
        <end position="142"/>
    </location>
</feature>
<dbReference type="Gene3D" id="1.10.10.10">
    <property type="entry name" value="Winged helix-like DNA-binding domain superfamily/Winged helix DNA-binding domain"/>
    <property type="match status" value="1"/>
</dbReference>
<dbReference type="InterPro" id="IPR000835">
    <property type="entry name" value="HTH_MarR-typ"/>
</dbReference>
<accession>A0ABP2DCJ0</accession>
<dbReference type="RefSeq" id="WP_007118068.1">
    <property type="nucleotide sequence ID" value="NZ_ABID01000001.1"/>
</dbReference>
<dbReference type="PANTHER" id="PTHR35790:SF4">
    <property type="entry name" value="HTH-TYPE TRANSCRIPTIONAL REGULATOR PCHR"/>
    <property type="match status" value="1"/>
</dbReference>
<dbReference type="PROSITE" id="PS50995">
    <property type="entry name" value="HTH_MARR_2"/>
    <property type="match status" value="1"/>
</dbReference>
<gene>
    <name evidence="5" type="ORF">OIHEL45_04275</name>
</gene>
<proteinExistence type="predicted"/>
<protein>
    <submittedName>
        <fullName evidence="5">Transcriptional regulator, MarR family protein</fullName>
    </submittedName>
</protein>
<dbReference type="Pfam" id="PF12802">
    <property type="entry name" value="MarR_2"/>
    <property type="match status" value="1"/>
</dbReference>
<organism evidence="5 6">
    <name type="scientific">Sulfitobacter indolifex HEL-45</name>
    <dbReference type="NCBI Taxonomy" id="391624"/>
    <lineage>
        <taxon>Bacteria</taxon>
        <taxon>Pseudomonadati</taxon>
        <taxon>Pseudomonadota</taxon>
        <taxon>Alphaproteobacteria</taxon>
        <taxon>Rhodobacterales</taxon>
        <taxon>Roseobacteraceae</taxon>
        <taxon>Sulfitobacter</taxon>
    </lineage>
</organism>
<dbReference type="InterPro" id="IPR036390">
    <property type="entry name" value="WH_DNA-bd_sf"/>
</dbReference>
<dbReference type="InterPro" id="IPR036388">
    <property type="entry name" value="WH-like_DNA-bd_sf"/>
</dbReference>
<evidence type="ECO:0000259" key="4">
    <source>
        <dbReference type="PROSITE" id="PS50995"/>
    </source>
</evidence>
<dbReference type="SUPFAM" id="SSF46785">
    <property type="entry name" value="Winged helix' DNA-binding domain"/>
    <property type="match status" value="1"/>
</dbReference>